<dbReference type="SUPFAM" id="SSF88659">
    <property type="entry name" value="Sigma3 and sigma4 domains of RNA polymerase sigma factors"/>
    <property type="match status" value="1"/>
</dbReference>
<dbReference type="Proteomes" id="UP000597668">
    <property type="component" value="Unassembled WGS sequence"/>
</dbReference>
<reference evidence="2" key="1">
    <citation type="submission" date="2020-08" db="EMBL/GenBank/DDBJ databases">
        <authorList>
            <person name="Liu C."/>
            <person name="Sun Q."/>
        </authorList>
    </citation>
    <scope>NUCLEOTIDE SEQUENCE</scope>
    <source>
        <strain evidence="2">NSJ-65</strain>
    </source>
</reference>
<evidence type="ECO:0000313" key="3">
    <source>
        <dbReference type="Proteomes" id="UP000597668"/>
    </source>
</evidence>
<dbReference type="RefSeq" id="WP_186488055.1">
    <property type="nucleotide sequence ID" value="NZ_JACOGI010000001.1"/>
</dbReference>
<gene>
    <name evidence="2" type="ORF">H8K20_08215</name>
</gene>
<proteinExistence type="predicted"/>
<organism evidence="2 3">
    <name type="scientific">Neobittarella massiliensis</name>
    <name type="common">ex Bilen et al. 2018</name>
    <dbReference type="NCBI Taxonomy" id="2041842"/>
    <lineage>
        <taxon>Bacteria</taxon>
        <taxon>Bacillati</taxon>
        <taxon>Bacillota</taxon>
        <taxon>Clostridia</taxon>
        <taxon>Eubacteriales</taxon>
        <taxon>Oscillospiraceae</taxon>
        <taxon>Neobittarella (ex Bilen et al. 2018)</taxon>
    </lineage>
</organism>
<keyword evidence="1" id="KW-0175">Coiled coil</keyword>
<evidence type="ECO:0000313" key="2">
    <source>
        <dbReference type="EMBL" id="MBC3516379.1"/>
    </source>
</evidence>
<sequence>MTGKEKAAYLSRYKKLERHLDQKVEELARWRSRAEKVTPPLLGAGDRQTGDRVAFAVEKIIDIEEEIAADMAQISGVREGIRAAIAAVDDDVLQTLLYYRYIDGCTWEQIAARMSYNYRWVLRLHDRALEQVATPGHIDRC</sequence>
<comment type="caution">
    <text evidence="2">The sequence shown here is derived from an EMBL/GenBank/DDBJ whole genome shotgun (WGS) entry which is preliminary data.</text>
</comment>
<feature type="coiled-coil region" evidence="1">
    <location>
        <begin position="6"/>
        <end position="33"/>
    </location>
</feature>
<dbReference type="InterPro" id="IPR013324">
    <property type="entry name" value="RNA_pol_sigma_r3/r4-like"/>
</dbReference>
<dbReference type="AlphaFoldDB" id="A0A8J6LU79"/>
<evidence type="ECO:0000256" key="1">
    <source>
        <dbReference type="SAM" id="Coils"/>
    </source>
</evidence>
<dbReference type="EMBL" id="JACOGI010000001">
    <property type="protein sequence ID" value="MBC3516379.1"/>
    <property type="molecule type" value="Genomic_DNA"/>
</dbReference>
<accession>A0A8J6LU79</accession>
<name>A0A8J6LU79_9FIRM</name>
<keyword evidence="3" id="KW-1185">Reference proteome</keyword>
<evidence type="ECO:0008006" key="4">
    <source>
        <dbReference type="Google" id="ProtNLM"/>
    </source>
</evidence>
<protein>
    <recommendedName>
        <fullName evidence="4">DUF1492 domain-containing protein</fullName>
    </recommendedName>
</protein>